<dbReference type="Pfam" id="PF21098">
    <property type="entry name" value="PH-GRAM_MTMR6-like"/>
    <property type="match status" value="1"/>
</dbReference>
<dbReference type="InterPro" id="IPR010569">
    <property type="entry name" value="Myotubularin-like_Pase_dom"/>
</dbReference>
<dbReference type="EMBL" id="MCFE01000400">
    <property type="protein sequence ID" value="ORX90091.1"/>
    <property type="molecule type" value="Genomic_DNA"/>
</dbReference>
<dbReference type="GO" id="GO:0004438">
    <property type="term" value="F:phosphatidylinositol-3-phosphate phosphatase activity"/>
    <property type="evidence" value="ECO:0007669"/>
    <property type="project" value="TreeGrafter"/>
</dbReference>
<evidence type="ECO:0000256" key="1">
    <source>
        <dbReference type="ARBA" id="ARBA00007471"/>
    </source>
</evidence>
<evidence type="ECO:0000256" key="3">
    <source>
        <dbReference type="PIRSR" id="PIRSR630564-2"/>
    </source>
</evidence>
<dbReference type="Pfam" id="PF06602">
    <property type="entry name" value="Myotub-related"/>
    <property type="match status" value="1"/>
</dbReference>
<feature type="domain" description="Myotubularin phosphatase" evidence="4">
    <location>
        <begin position="119"/>
        <end position="532"/>
    </location>
</feature>
<name>A0A1Y1XWE9_9FUNG</name>
<comment type="similarity">
    <text evidence="1">Belongs to the protein-tyrosine phosphatase family. Non-receptor class myotubularin subfamily.</text>
</comment>
<accession>A0A1Y1XWE9</accession>
<dbReference type="InterPro" id="IPR029021">
    <property type="entry name" value="Prot-tyrosine_phosphatase-like"/>
</dbReference>
<organism evidence="5 6">
    <name type="scientific">Basidiobolus meristosporus CBS 931.73</name>
    <dbReference type="NCBI Taxonomy" id="1314790"/>
    <lineage>
        <taxon>Eukaryota</taxon>
        <taxon>Fungi</taxon>
        <taxon>Fungi incertae sedis</taxon>
        <taxon>Zoopagomycota</taxon>
        <taxon>Entomophthoromycotina</taxon>
        <taxon>Basidiobolomycetes</taxon>
        <taxon>Basidiobolales</taxon>
        <taxon>Basidiobolaceae</taxon>
        <taxon>Basidiobolus</taxon>
    </lineage>
</organism>
<evidence type="ECO:0000313" key="6">
    <source>
        <dbReference type="Proteomes" id="UP000193498"/>
    </source>
</evidence>
<dbReference type="InterPro" id="IPR011993">
    <property type="entry name" value="PH-like_dom_sf"/>
</dbReference>
<dbReference type="GO" id="GO:0046856">
    <property type="term" value="P:phosphatidylinositol dephosphorylation"/>
    <property type="evidence" value="ECO:0007669"/>
    <property type="project" value="TreeGrafter"/>
</dbReference>
<dbReference type="InterPro" id="IPR016130">
    <property type="entry name" value="Tyr_Pase_AS"/>
</dbReference>
<dbReference type="Proteomes" id="UP000193498">
    <property type="component" value="Unassembled WGS sequence"/>
</dbReference>
<dbReference type="OrthoDB" id="271628at2759"/>
<evidence type="ECO:0000313" key="5">
    <source>
        <dbReference type="EMBL" id="ORX90091.1"/>
    </source>
</evidence>
<dbReference type="GO" id="GO:0005737">
    <property type="term" value="C:cytoplasm"/>
    <property type="evidence" value="ECO:0007669"/>
    <property type="project" value="TreeGrafter"/>
</dbReference>
<comment type="caution">
    <text evidence="5">The sequence shown here is derived from an EMBL/GenBank/DDBJ whole genome shotgun (WGS) entry which is preliminary data.</text>
</comment>
<dbReference type="SUPFAM" id="SSF52799">
    <property type="entry name" value="(Phosphotyrosine protein) phosphatases II"/>
    <property type="match status" value="1"/>
</dbReference>
<dbReference type="GO" id="GO:0016020">
    <property type="term" value="C:membrane"/>
    <property type="evidence" value="ECO:0007669"/>
    <property type="project" value="TreeGrafter"/>
</dbReference>
<dbReference type="AlphaFoldDB" id="A0A1Y1XWE9"/>
<feature type="active site" description="Phosphocysteine intermediate" evidence="2">
    <location>
        <position position="342"/>
    </location>
</feature>
<dbReference type="InParanoid" id="A0A1Y1XWE9"/>
<dbReference type="InterPro" id="IPR048994">
    <property type="entry name" value="PH-GRAM_MTMR6-9"/>
</dbReference>
<feature type="binding site" evidence="3">
    <location>
        <begin position="279"/>
        <end position="280"/>
    </location>
    <ligand>
        <name>substrate</name>
    </ligand>
</feature>
<dbReference type="PANTHER" id="PTHR10807:SF128">
    <property type="entry name" value="PHOSPHATIDYLINOSITOL-3,5-BISPHOSPHATE 3-PHOSPHATASE"/>
    <property type="match status" value="1"/>
</dbReference>
<dbReference type="InterPro" id="IPR030564">
    <property type="entry name" value="Myotubularin"/>
</dbReference>
<dbReference type="SUPFAM" id="SSF50729">
    <property type="entry name" value="PH domain-like"/>
    <property type="match status" value="1"/>
</dbReference>
<evidence type="ECO:0000259" key="4">
    <source>
        <dbReference type="PROSITE" id="PS51339"/>
    </source>
</evidence>
<proteinExistence type="inferred from homology"/>
<dbReference type="PROSITE" id="PS00383">
    <property type="entry name" value="TYR_PHOSPHATASE_1"/>
    <property type="match status" value="1"/>
</dbReference>
<protein>
    <submittedName>
        <fullName evidence="5">Phosphatases II</fullName>
    </submittedName>
</protein>
<dbReference type="PROSITE" id="PS51339">
    <property type="entry name" value="PPASE_MYOTUBULARIN"/>
    <property type="match status" value="1"/>
</dbReference>
<dbReference type="FunCoup" id="A0A1Y1XWE9">
    <property type="interactions" value="320"/>
</dbReference>
<sequence>MDFIKIAKVDNVRLEKDRRAFIGTLHLTAHQLIFNHPEQELWISYPIVHTVERKALTPNGYHPLNIKCHNFLFVSLLIERERDAIDVFESIQKLICVDSISRLYAFFYQPFPKFTVDNGWTIYNPIEEYERLGVGTKSSSWRFTQLNQDFQLCSTYPRVLAVPGKISDTVINYAAKYRSKNRIPVLSYIHGPNMATISRSSQPMVGLKQARSVQDEKLVEAIFASNVPKTPNSISPSMSNLIVDARPTANAMANVAIGAGSENMENYKNCKKLYLGIDNIHVMRDSLNKVVEAMQSTDPSGVVNKLLLSKTNWLKHLGSILEGAAVIVNNVSQNNSHVLVHCSDGWDRTSQLTALAELCLDPFYRTIRGFEILIEKEWVSFGHKFTERCGHLSSEKNFLVNTTTNAAASTFNNVHHRYFKQNQGRYSSPVFHQFLDCVYQIWTQNPTRFEFNERFLIQLHYHVYSCQFGTFLFNCEKEKVEAQSEKKTFSVWSYFNSNIEEFRNQVYEPAQDERDPVIAPDTQYLKYWSGLFSRRDEDINESSEEGMIEMSTNLSNLRVH</sequence>
<evidence type="ECO:0000256" key="2">
    <source>
        <dbReference type="PIRSR" id="PIRSR630564-1"/>
    </source>
</evidence>
<feature type="binding site" evidence="3">
    <location>
        <begin position="342"/>
        <end position="348"/>
    </location>
    <ligand>
        <name>substrate</name>
    </ligand>
</feature>
<gene>
    <name evidence="5" type="ORF">K493DRAFT_410066</name>
</gene>
<keyword evidence="6" id="KW-1185">Reference proteome</keyword>
<reference evidence="5 6" key="1">
    <citation type="submission" date="2016-07" db="EMBL/GenBank/DDBJ databases">
        <title>Pervasive Adenine N6-methylation of Active Genes in Fungi.</title>
        <authorList>
            <consortium name="DOE Joint Genome Institute"/>
            <person name="Mondo S.J."/>
            <person name="Dannebaum R.O."/>
            <person name="Kuo R.C."/>
            <person name="Labutti K."/>
            <person name="Haridas S."/>
            <person name="Kuo A."/>
            <person name="Salamov A."/>
            <person name="Ahrendt S.R."/>
            <person name="Lipzen A."/>
            <person name="Sullivan W."/>
            <person name="Andreopoulos W.B."/>
            <person name="Clum A."/>
            <person name="Lindquist E."/>
            <person name="Daum C."/>
            <person name="Ramamoorthy G.K."/>
            <person name="Gryganskyi A."/>
            <person name="Culley D."/>
            <person name="Magnuson J.K."/>
            <person name="James T.Y."/>
            <person name="O'Malley M.A."/>
            <person name="Stajich J.E."/>
            <person name="Spatafora J.W."/>
            <person name="Visel A."/>
            <person name="Grigoriev I.V."/>
        </authorList>
    </citation>
    <scope>NUCLEOTIDE SEQUENCE [LARGE SCALE GENOMIC DNA]</scope>
    <source>
        <strain evidence="5 6">CBS 931.73</strain>
    </source>
</reference>
<dbReference type="STRING" id="1314790.A0A1Y1XWE9"/>
<dbReference type="PANTHER" id="PTHR10807">
    <property type="entry name" value="MYOTUBULARIN-RELATED"/>
    <property type="match status" value="1"/>
</dbReference>
<dbReference type="Gene3D" id="2.30.29.30">
    <property type="entry name" value="Pleckstrin-homology domain (PH domain)/Phosphotyrosine-binding domain (PTB)"/>
    <property type="match status" value="1"/>
</dbReference>